<accession>A0A8X6TNJ6</accession>
<keyword evidence="2" id="KW-1185">Reference proteome</keyword>
<sequence>MQRSPNRREKNFRSLRPSHFFALPPLSARELDTLSIIPARSTPVSRIHSSPPFPSSYFIVCHLSSPTVYRCRKRNGIYLIGYHRDIFLLKKTCWESY</sequence>
<dbReference type="AlphaFoldDB" id="A0A8X6TNJ6"/>
<gene>
    <name evidence="1" type="ORF">NPIL_409571</name>
</gene>
<proteinExistence type="predicted"/>
<protein>
    <submittedName>
        <fullName evidence="1">Uncharacterized protein</fullName>
    </submittedName>
</protein>
<dbReference type="EMBL" id="BMAW01013527">
    <property type="protein sequence ID" value="GFT34516.1"/>
    <property type="molecule type" value="Genomic_DNA"/>
</dbReference>
<name>A0A8X6TNJ6_NEPPI</name>
<comment type="caution">
    <text evidence="1">The sequence shown here is derived from an EMBL/GenBank/DDBJ whole genome shotgun (WGS) entry which is preliminary data.</text>
</comment>
<evidence type="ECO:0000313" key="1">
    <source>
        <dbReference type="EMBL" id="GFT34516.1"/>
    </source>
</evidence>
<dbReference type="Proteomes" id="UP000887013">
    <property type="component" value="Unassembled WGS sequence"/>
</dbReference>
<organism evidence="1 2">
    <name type="scientific">Nephila pilipes</name>
    <name type="common">Giant wood spider</name>
    <name type="synonym">Nephila maculata</name>
    <dbReference type="NCBI Taxonomy" id="299642"/>
    <lineage>
        <taxon>Eukaryota</taxon>
        <taxon>Metazoa</taxon>
        <taxon>Ecdysozoa</taxon>
        <taxon>Arthropoda</taxon>
        <taxon>Chelicerata</taxon>
        <taxon>Arachnida</taxon>
        <taxon>Araneae</taxon>
        <taxon>Araneomorphae</taxon>
        <taxon>Entelegynae</taxon>
        <taxon>Araneoidea</taxon>
        <taxon>Nephilidae</taxon>
        <taxon>Nephila</taxon>
    </lineage>
</organism>
<evidence type="ECO:0000313" key="2">
    <source>
        <dbReference type="Proteomes" id="UP000887013"/>
    </source>
</evidence>
<reference evidence="1" key="1">
    <citation type="submission" date="2020-08" db="EMBL/GenBank/DDBJ databases">
        <title>Multicomponent nature underlies the extraordinary mechanical properties of spider dragline silk.</title>
        <authorList>
            <person name="Kono N."/>
            <person name="Nakamura H."/>
            <person name="Mori M."/>
            <person name="Yoshida Y."/>
            <person name="Ohtoshi R."/>
            <person name="Malay A.D."/>
            <person name="Moran D.A.P."/>
            <person name="Tomita M."/>
            <person name="Numata K."/>
            <person name="Arakawa K."/>
        </authorList>
    </citation>
    <scope>NUCLEOTIDE SEQUENCE</scope>
</reference>